<feature type="region of interest" description="Disordered" evidence="6">
    <location>
        <begin position="407"/>
        <end position="426"/>
    </location>
</feature>
<dbReference type="OrthoDB" id="10071381at2759"/>
<dbReference type="EMBL" id="CADEPM010000002">
    <property type="protein sequence ID" value="CAB3399785.1"/>
    <property type="molecule type" value="Genomic_DNA"/>
</dbReference>
<name>A0A8S1EPP5_9PELO</name>
<feature type="domain" description="Rad21/Rec8-like protein C-terminal eukaryotic" evidence="7">
    <location>
        <begin position="510"/>
        <end position="555"/>
    </location>
</feature>
<protein>
    <submittedName>
        <fullName evidence="9">Uncharacterized protein</fullName>
    </submittedName>
</protein>
<dbReference type="PANTHER" id="PTHR12585:SF69">
    <property type="entry name" value="FI11703P"/>
    <property type="match status" value="1"/>
</dbReference>
<proteinExistence type="inferred from homology"/>
<dbReference type="GO" id="GO:0007062">
    <property type="term" value="P:sister chromatid cohesion"/>
    <property type="evidence" value="ECO:0007669"/>
    <property type="project" value="InterPro"/>
</dbReference>
<dbReference type="InterPro" id="IPR023093">
    <property type="entry name" value="ScpA-like_C"/>
</dbReference>
<gene>
    <name evidence="9" type="ORF">CBOVIS_LOCUS2852</name>
</gene>
<keyword evidence="5" id="KW-0539">Nucleus</keyword>
<dbReference type="AlphaFoldDB" id="A0A8S1EPP5"/>
<keyword evidence="10" id="KW-1185">Reference proteome</keyword>
<dbReference type="InterPro" id="IPR006909">
    <property type="entry name" value="Rad21/Rec8_C_eu"/>
</dbReference>
<evidence type="ECO:0000256" key="2">
    <source>
        <dbReference type="ARBA" id="ARBA00004286"/>
    </source>
</evidence>
<dbReference type="Gene3D" id="1.10.10.580">
    <property type="entry name" value="Structural maintenance of chromosome 1. Chain E"/>
    <property type="match status" value="1"/>
</dbReference>
<organism evidence="9 10">
    <name type="scientific">Caenorhabditis bovis</name>
    <dbReference type="NCBI Taxonomy" id="2654633"/>
    <lineage>
        <taxon>Eukaryota</taxon>
        <taxon>Metazoa</taxon>
        <taxon>Ecdysozoa</taxon>
        <taxon>Nematoda</taxon>
        <taxon>Chromadorea</taxon>
        <taxon>Rhabditida</taxon>
        <taxon>Rhabditina</taxon>
        <taxon>Rhabditomorpha</taxon>
        <taxon>Rhabditoidea</taxon>
        <taxon>Rhabditidae</taxon>
        <taxon>Peloderinae</taxon>
        <taxon>Caenorhabditis</taxon>
    </lineage>
</organism>
<comment type="caution">
    <text evidence="9">The sequence shown here is derived from an EMBL/GenBank/DDBJ whole genome shotgun (WGS) entry which is preliminary data.</text>
</comment>
<sequence length="561" mass="64513">MFYAQFVLSKKGPLAKIWLAAHWEKKLSRAQIYETNVDEAVEEIMEPKQKIALRTTGHLLLGIVKIYSRKTKYLLADCNEAFLKIKLAFRPGQLDKPNEPTLSSFTMPDVFGDFDMTLPDFNDADYITASTTRLDEITLKEDHMTNLNSNRFTDFENDDFGEMEAGIDYSNYNEDLTMEYLRDGFDLNSILGNDNGSTREPTPCLENAHAPGKTVFTDEDIGDYEGNDDFDDAMSMNSGVLPCNREMNAKQLEEAEARRLSRQIDTPIEYRDDSESLDMMQLDMNVDPYYERQERRKKKRKLMVDEYKNLSSEEMKNNMNNYRDTLNALDLSPPTRKLMKLKAYGTVEKLFHLPGTISLKAKPLVKQYQSKLIINRHDMTVPKNDRIRRELGLTDVVDDIENHMELNAQENPFPDEFDDADTIDFENYDTSSPVQIELSSEVLPNSPVPDETSDDFASPTDKKKSRREGRQEEEEENEDDNRFSKRTQALLTSISNKIKSAEDEQIILDDLLTKGATRKTAAQKFYTLLVLKKWQAIDVHQEAPYDDIYITAGPNIGQTLQ</sequence>
<dbReference type="InterPro" id="IPR039781">
    <property type="entry name" value="Rad21/Rec8-like"/>
</dbReference>
<evidence type="ECO:0000259" key="7">
    <source>
        <dbReference type="Pfam" id="PF04824"/>
    </source>
</evidence>
<dbReference type="PANTHER" id="PTHR12585">
    <property type="entry name" value="SCC1 / RAD21 FAMILY MEMBER"/>
    <property type="match status" value="1"/>
</dbReference>
<feature type="compositionally biased region" description="Acidic residues" evidence="6">
    <location>
        <begin position="413"/>
        <end position="426"/>
    </location>
</feature>
<dbReference type="SUPFAM" id="SSF46785">
    <property type="entry name" value="Winged helix' DNA-binding domain"/>
    <property type="match status" value="1"/>
</dbReference>
<dbReference type="Proteomes" id="UP000494206">
    <property type="component" value="Unassembled WGS sequence"/>
</dbReference>
<comment type="subcellular location">
    <subcellularLocation>
        <location evidence="2">Chromosome</location>
    </subcellularLocation>
    <subcellularLocation>
        <location evidence="1">Nucleus</location>
    </subcellularLocation>
</comment>
<evidence type="ECO:0000259" key="8">
    <source>
        <dbReference type="Pfam" id="PF04825"/>
    </source>
</evidence>
<feature type="domain" description="Rad21/Rec8-like protein N-terminal" evidence="8">
    <location>
        <begin position="1"/>
        <end position="99"/>
    </location>
</feature>
<dbReference type="Pfam" id="PF04825">
    <property type="entry name" value="Rad21_Rec8_N"/>
    <property type="match status" value="1"/>
</dbReference>
<accession>A0A8S1EPP5</accession>
<dbReference type="InterPro" id="IPR049589">
    <property type="entry name" value="NXP1_M-like"/>
</dbReference>
<dbReference type="InterPro" id="IPR036390">
    <property type="entry name" value="WH_DNA-bd_sf"/>
</dbReference>
<evidence type="ECO:0000256" key="6">
    <source>
        <dbReference type="SAM" id="MobiDB-lite"/>
    </source>
</evidence>
<evidence type="ECO:0000256" key="1">
    <source>
        <dbReference type="ARBA" id="ARBA00004123"/>
    </source>
</evidence>
<feature type="region of interest" description="Disordered" evidence="6">
    <location>
        <begin position="440"/>
        <end position="485"/>
    </location>
</feature>
<evidence type="ECO:0000256" key="3">
    <source>
        <dbReference type="ARBA" id="ARBA00009870"/>
    </source>
</evidence>
<reference evidence="9 10" key="1">
    <citation type="submission" date="2020-04" db="EMBL/GenBank/DDBJ databases">
        <authorList>
            <person name="Laetsch R D."/>
            <person name="Stevens L."/>
            <person name="Kumar S."/>
            <person name="Blaxter L. M."/>
        </authorList>
    </citation>
    <scope>NUCLEOTIDE SEQUENCE [LARGE SCALE GENOMIC DNA]</scope>
</reference>
<dbReference type="Pfam" id="PF04824">
    <property type="entry name" value="Rad21_Rec8"/>
    <property type="match status" value="1"/>
</dbReference>
<dbReference type="GO" id="GO:1990414">
    <property type="term" value="P:replication-born double-strand break repair via sister chromatid exchange"/>
    <property type="evidence" value="ECO:0007669"/>
    <property type="project" value="TreeGrafter"/>
</dbReference>
<dbReference type="GO" id="GO:0003682">
    <property type="term" value="F:chromatin binding"/>
    <property type="evidence" value="ECO:0007669"/>
    <property type="project" value="TreeGrafter"/>
</dbReference>
<evidence type="ECO:0000313" key="9">
    <source>
        <dbReference type="EMBL" id="CAB3399785.1"/>
    </source>
</evidence>
<evidence type="ECO:0000313" key="10">
    <source>
        <dbReference type="Proteomes" id="UP000494206"/>
    </source>
</evidence>
<dbReference type="InterPro" id="IPR006910">
    <property type="entry name" value="Rad21_Rec8_N"/>
</dbReference>
<evidence type="ECO:0000256" key="4">
    <source>
        <dbReference type="ARBA" id="ARBA00022454"/>
    </source>
</evidence>
<evidence type="ECO:0000256" key="5">
    <source>
        <dbReference type="ARBA" id="ARBA00023242"/>
    </source>
</evidence>
<dbReference type="GO" id="GO:0005634">
    <property type="term" value="C:nucleus"/>
    <property type="evidence" value="ECO:0007669"/>
    <property type="project" value="UniProtKB-SubCell"/>
</dbReference>
<dbReference type="CDD" id="cd21792">
    <property type="entry name" value="Rad21_Rec8_M_NXP1-like"/>
    <property type="match status" value="1"/>
</dbReference>
<keyword evidence="4" id="KW-0158">Chromosome</keyword>
<dbReference type="GO" id="GO:0008278">
    <property type="term" value="C:cohesin complex"/>
    <property type="evidence" value="ECO:0007669"/>
    <property type="project" value="InterPro"/>
</dbReference>
<comment type="similarity">
    <text evidence="3">Belongs to the rad21 family.</text>
</comment>